<dbReference type="EMBL" id="BKCJ010003187">
    <property type="protein sequence ID" value="GEU53525.1"/>
    <property type="molecule type" value="Genomic_DNA"/>
</dbReference>
<dbReference type="CDD" id="cd09272">
    <property type="entry name" value="RNase_HI_RT_Ty1"/>
    <property type="match status" value="1"/>
</dbReference>
<dbReference type="Pfam" id="PF07727">
    <property type="entry name" value="RVT_2"/>
    <property type="match status" value="1"/>
</dbReference>
<name>A0A6L2KZU5_TANCI</name>
<organism evidence="2">
    <name type="scientific">Tanacetum cinerariifolium</name>
    <name type="common">Dalmatian daisy</name>
    <name type="synonym">Chrysanthemum cinerariifolium</name>
    <dbReference type="NCBI Taxonomy" id="118510"/>
    <lineage>
        <taxon>Eukaryota</taxon>
        <taxon>Viridiplantae</taxon>
        <taxon>Streptophyta</taxon>
        <taxon>Embryophyta</taxon>
        <taxon>Tracheophyta</taxon>
        <taxon>Spermatophyta</taxon>
        <taxon>Magnoliopsida</taxon>
        <taxon>eudicotyledons</taxon>
        <taxon>Gunneridae</taxon>
        <taxon>Pentapetalae</taxon>
        <taxon>asterids</taxon>
        <taxon>campanulids</taxon>
        <taxon>Asterales</taxon>
        <taxon>Asteraceae</taxon>
        <taxon>Asteroideae</taxon>
        <taxon>Anthemideae</taxon>
        <taxon>Anthemidinae</taxon>
        <taxon>Tanacetum</taxon>
    </lineage>
</organism>
<evidence type="ECO:0000259" key="1">
    <source>
        <dbReference type="Pfam" id="PF07727"/>
    </source>
</evidence>
<dbReference type="InterPro" id="IPR013103">
    <property type="entry name" value="RVT_2"/>
</dbReference>
<proteinExistence type="predicted"/>
<evidence type="ECO:0000313" key="2">
    <source>
        <dbReference type="EMBL" id="GEU53525.1"/>
    </source>
</evidence>
<gene>
    <name evidence="2" type="ORF">Tci_025503</name>
</gene>
<dbReference type="AlphaFoldDB" id="A0A6L2KZU5"/>
<reference evidence="2" key="1">
    <citation type="journal article" date="2019" name="Sci. Rep.">
        <title>Draft genome of Tanacetum cinerariifolium, the natural source of mosquito coil.</title>
        <authorList>
            <person name="Yamashiro T."/>
            <person name="Shiraishi A."/>
            <person name="Satake H."/>
            <person name="Nakayama K."/>
        </authorList>
    </citation>
    <scope>NUCLEOTIDE SEQUENCE</scope>
</reference>
<sequence>MRYYFYFLPENKIVFARYAEFFEKSFITQEASGSNVTFLILYVADIIIMGNHIPSLQSLKDYLGKCFAMKDLGEAAFILGIKIYRDRSKRLNRLSQSAYMDKILKRYKMDNSKRGHILMQERLDLNKTQGASTPEEVKRMKNVPYASVVGSIMYAVRCTRPDVARRHQISDRICFVLNEGTVDWKSFKQSTTVMSATEAEYIAASEATMEAIWIIKFISGLGIIPTINKPIKMFCDYSTAFLIANELGVQKSANTIIEDNIMFAGILNWAR</sequence>
<comment type="caution">
    <text evidence="2">The sequence shown here is derived from an EMBL/GenBank/DDBJ whole genome shotgun (WGS) entry which is preliminary data.</text>
</comment>
<feature type="domain" description="Reverse transcriptase Ty1/copia-type" evidence="1">
    <location>
        <begin position="31"/>
        <end position="114"/>
    </location>
</feature>
<protein>
    <recommendedName>
        <fullName evidence="1">Reverse transcriptase Ty1/copia-type domain-containing protein</fullName>
    </recommendedName>
</protein>
<accession>A0A6L2KZU5</accession>